<gene>
    <name evidence="4" type="ORF">EVOR1521_LOCUS18918</name>
</gene>
<proteinExistence type="predicted"/>
<reference evidence="4" key="1">
    <citation type="submission" date="2023-08" db="EMBL/GenBank/DDBJ databases">
        <authorList>
            <person name="Chen Y."/>
            <person name="Shah S."/>
            <person name="Dougan E. K."/>
            <person name="Thang M."/>
            <person name="Chan C."/>
        </authorList>
    </citation>
    <scope>NUCLEOTIDE SEQUENCE</scope>
</reference>
<dbReference type="Pfam" id="PF13041">
    <property type="entry name" value="PPR_2"/>
    <property type="match status" value="1"/>
</dbReference>
<sequence length="2442" mass="271093">MLEVSSSLSSSCVRVLDLKRCTAHVTAASRSRRWQQAISTLRAAIATLQADVVLLNAMLQGLGGEKWRWTNQLLWYMRQSTVQPDLLTLTFATSSYTGNWALTVGLLSEVHGGRSLQRGVEPDTVFLNNALSCLRKGPWQGALQMHARMQRFGPQSDAFSFATIVSGTAKASSWVLAAQCLHTAGSSRNLVMLNSMLHACSRAYLWGKAIAMLQVMPEIMTEPDVISTNTALAACQRSHWDIALAACTRRDSFTATALAGACWQVALDLAVDTIGCNAVLEACASASAWQTALSLLDHMRRRGPRPSSASFGSALKALSEAPEALGAWRRPLQFLQLGEQCGLQSPVLRSACGAALAVQWRRALSVSRLSGDDVAFASAELALVEAPWQHALHVVLLRAVQRGQRKDADTLSIRAFFSQSWWHAALHSFQRQDGSRGLLRGNAAMLAGFESARWTMALSQWVSMRRRQVQVDLVAHGSILSAYRKELQWRRCVDSLSWMPPEHGLRNAAMAACAQAGQQHTVPGLLRRLRKDRVKADVISYNTCISAYEKHTRWKQSLQLLDELFCSSIQPDGTTYDALLGTCRVWVQSLALLRERSGVSLQGANAALASQAPWGQQLQQLAKLRRASLRPDVITHKARARSVAAALCYCQRGKAEAGSKFLTVPFLEFAQTARQDVAELVDQLQGSYPERLRALSTVVLETWPAESPHWRVAGSVLLPEDRFKQLVQEVKDASAEDLDPSSAAAVLRALCAVHGRTVPLLLDVIVKEHVRLAAKLPLEELVQCVSALQTAPWAHELKDSPLKTFATQAVKRLTAGRESLTLQQLVLLLRASQKWGQTGGRRPVAAELQRRLLRVSAPKAVSPEAKDVEGTSGQDLETAAFVEAAHALGEVGALRASRLRQALLPDQLSLKDAVEVLRHAASHETFEPAHEFIVSLAARKITQSQRQMSPREIAAAVRGVAALQASGKPFAVTKAAALLKTLSPRIFGRVAYFAPSELSARGLRALSFVDGLELHQASRRRQLCIVGAGPAGLQLGHFLSKDPALGSFAIFERSSTAGSFFRRFPIHRLLISLNKRHVRGGGAEFRMRHDWNSLLGTDALDLAPMTARTTELYPHADVLAQYLEDYAQHLSENIEYNVEVMQVMAKDGSFEMELRGPRGRGLARCGRVVLASGLLPQHPQGFVGLDLLTGYEDLPGSSMFENKSALVWGFGNAAHETARELQKFTQAVTMLHRRPTATLEGPAADGLPRFAFFTHYPGDIRTVTMQIYDSYLLKALDVKLPYAAEEEPVFLRCGEKICVWVSKSSRCGGAGIDREILPLRYVTADAPRECVVEVGQLEPGHAAARPLLARLRFLQSRGLAVEGRDFAWREGPDVQEALVERVLELGYGSVEEYLAARERDGRAFNGAFAARPPRLELSSAFLARQPRLLAQVARLRPQLSTDPLRHGFDVVVRCLGWRANAGHQKGAALKLTMPKAMQKYPRMDASYQSVEMPGLYFAGAVSHGRDYRRSAGGFIHGFRYTARALYRILADGWPNRSFSLAQPEERMKWMQQVLLRVNEAAGPYQMFGELVDVVLFSPNSAQYLEELPAAYAQEQFGLRPRLQLSFVYGRRFSALDLPSPGAVGPEFAEFSAFLHPRLELFAPCGGPGHCPPALAHALVEDVFTEWRSVSGHVAPLFRFLQAGVPGITGPVPLEESTTRSPCDKERRRPVPTEFSPSTARWHDARAFALASDLIAALAGATVPRAEGPHCTERERVLRTFFVPIGGSCCTVTRPSLAREKEGKALEELSTKLLRPVLQNLQELPLKQVTACLTALAPPVRPPDVISQEDRGLVREAVASAFAGASGEVEGVPVFVEGWMQDFWDAELRGLAAAELLELACGLREAGMDWRFPMTLIMAEINRRLRLSPGQQRQEVELSHFLLLRLCRIMDLWPHEVENMLKSMLSNPEALRPLPTAYFVGVLTALSSFPVPKDLPLRLASSFLDREELGEVAVLPEQWADLLCAVRPLDEPFFERLTPRLLQQLLPHLSGLPDPVLLRLLEVLAAAPPKEKGEIVPASPLEQAPGAFSVAMAEVVKSGRWDLQKVLTAFDCLGKLGWYDERAVAEVLRCILATHFLEPHAPLLLPLLQACNRLHVHHAALLQKVVTWYCWCYAYLWNQPVESEKLEELLELAEQLMDLSFQSMELQGVLTENLSNPNATARQSLKLLSVLARFSHFPPEFKESCARVCSGQRESDLTSLSNEELVNAFNIHLCAVFDGPAALKHWFTEDDSMKLFFQVHTSQKWYQKQDFYRSMFRQSDAFMTLRDAAEKEGLDLRTSDAGEVYHLEFVSRDAKERLANLSEQPPLAVICITNKEQLRWYVPITEAGEELEKQNRCRQFHYMFKGAVQKVRHAQTMGYRPCIIWMSDWNELKTEEERRQYLKTATADYEAFRPFAEEEDLYR</sequence>
<keyword evidence="1" id="KW-0677">Repeat</keyword>
<dbReference type="PANTHER" id="PTHR47447:SF17">
    <property type="entry name" value="OS12G0638900 PROTEIN"/>
    <property type="match status" value="1"/>
</dbReference>
<dbReference type="InterPro" id="IPR036188">
    <property type="entry name" value="FAD/NAD-bd_sf"/>
</dbReference>
<feature type="repeat" description="PPR" evidence="2">
    <location>
        <begin position="537"/>
        <end position="571"/>
    </location>
</feature>
<evidence type="ECO:0000313" key="5">
    <source>
        <dbReference type="Proteomes" id="UP001178507"/>
    </source>
</evidence>
<dbReference type="SUPFAM" id="SSF51905">
    <property type="entry name" value="FAD/NAD(P)-binding domain"/>
    <property type="match status" value="1"/>
</dbReference>
<dbReference type="Pfam" id="PF13738">
    <property type="entry name" value="Pyr_redox_3"/>
    <property type="match status" value="1"/>
</dbReference>
<dbReference type="InterPro" id="IPR011990">
    <property type="entry name" value="TPR-like_helical_dom_sf"/>
</dbReference>
<dbReference type="Gene3D" id="1.25.40.10">
    <property type="entry name" value="Tetratricopeptide repeat domain"/>
    <property type="match status" value="4"/>
</dbReference>
<dbReference type="PROSITE" id="PS51375">
    <property type="entry name" value="PPR"/>
    <property type="match status" value="2"/>
</dbReference>
<keyword evidence="5" id="KW-1185">Reference proteome</keyword>
<dbReference type="Pfam" id="PF01535">
    <property type="entry name" value="PPR"/>
    <property type="match status" value="2"/>
</dbReference>
<evidence type="ECO:0000256" key="2">
    <source>
        <dbReference type="PROSITE-ProRule" id="PRU00708"/>
    </source>
</evidence>
<feature type="compositionally biased region" description="Basic and acidic residues" evidence="3">
    <location>
        <begin position="1701"/>
        <end position="1710"/>
    </location>
</feature>
<feature type="region of interest" description="Disordered" evidence="3">
    <location>
        <begin position="1690"/>
        <end position="1716"/>
    </location>
</feature>
<evidence type="ECO:0000313" key="4">
    <source>
        <dbReference type="EMBL" id="CAJ1394199.1"/>
    </source>
</evidence>
<accession>A0AA36IVC8</accession>
<protein>
    <submittedName>
        <fullName evidence="4">Uncharacterized protein</fullName>
    </submittedName>
</protein>
<organism evidence="4 5">
    <name type="scientific">Effrenium voratum</name>
    <dbReference type="NCBI Taxonomy" id="2562239"/>
    <lineage>
        <taxon>Eukaryota</taxon>
        <taxon>Sar</taxon>
        <taxon>Alveolata</taxon>
        <taxon>Dinophyceae</taxon>
        <taxon>Suessiales</taxon>
        <taxon>Symbiodiniaceae</taxon>
        <taxon>Effrenium</taxon>
    </lineage>
</organism>
<comment type="caution">
    <text evidence="4">The sequence shown here is derived from an EMBL/GenBank/DDBJ whole genome shotgun (WGS) entry which is preliminary data.</text>
</comment>
<name>A0AA36IVC8_9DINO</name>
<dbReference type="Gene3D" id="3.50.50.60">
    <property type="entry name" value="FAD/NAD(P)-binding domain"/>
    <property type="match status" value="2"/>
</dbReference>
<evidence type="ECO:0000256" key="3">
    <source>
        <dbReference type="SAM" id="MobiDB-lite"/>
    </source>
</evidence>
<evidence type="ECO:0000256" key="1">
    <source>
        <dbReference type="ARBA" id="ARBA00022737"/>
    </source>
</evidence>
<dbReference type="InterPro" id="IPR002885">
    <property type="entry name" value="PPR_rpt"/>
</dbReference>
<dbReference type="PANTHER" id="PTHR47447">
    <property type="entry name" value="OS03G0856100 PROTEIN"/>
    <property type="match status" value="1"/>
</dbReference>
<feature type="repeat" description="PPR" evidence="2">
    <location>
        <begin position="272"/>
        <end position="306"/>
    </location>
</feature>
<dbReference type="Proteomes" id="UP001178507">
    <property type="component" value="Unassembled WGS sequence"/>
</dbReference>
<dbReference type="EMBL" id="CAUJNA010002779">
    <property type="protein sequence ID" value="CAJ1394199.1"/>
    <property type="molecule type" value="Genomic_DNA"/>
</dbReference>